<organism evidence="2">
    <name type="scientific">Ditylum brightwellii</name>
    <dbReference type="NCBI Taxonomy" id="49249"/>
    <lineage>
        <taxon>Eukaryota</taxon>
        <taxon>Sar</taxon>
        <taxon>Stramenopiles</taxon>
        <taxon>Ochrophyta</taxon>
        <taxon>Bacillariophyta</taxon>
        <taxon>Mediophyceae</taxon>
        <taxon>Lithodesmiophycidae</taxon>
        <taxon>Lithodesmiales</taxon>
        <taxon>Lithodesmiaceae</taxon>
        <taxon>Ditylum</taxon>
    </lineage>
</organism>
<proteinExistence type="predicted"/>
<sequence>MSPTMTRKPRRICVKSAITENPQEDSTTKNNKTDGGRLAKEEKQLLRKELYGIKDEGEDESTLPTNDISVYTGKRRRQRRSAAKKSPSTNPSAPSSSGGPATNPKKANSISTKKRKLKEAKEEEMLLELALQMARYEVDVDPYRGIFASSDSSSSSTNTSNPWACCAQALAAQPLAVTDDDNNDESLKNRHCCKAMFMLPILIIMVSTRIS</sequence>
<accession>A0A7S4RK44</accession>
<feature type="compositionally biased region" description="Polar residues" evidence="1">
    <location>
        <begin position="18"/>
        <end position="30"/>
    </location>
</feature>
<dbReference type="AlphaFoldDB" id="A0A7S4RK44"/>
<dbReference type="EMBL" id="HBNS01024349">
    <property type="protein sequence ID" value="CAE4615424.1"/>
    <property type="molecule type" value="Transcribed_RNA"/>
</dbReference>
<feature type="compositionally biased region" description="Basic residues" evidence="1">
    <location>
        <begin position="73"/>
        <end position="83"/>
    </location>
</feature>
<gene>
    <name evidence="2" type="ORF">DBRI00130_LOCUS19219</name>
</gene>
<evidence type="ECO:0000313" key="2">
    <source>
        <dbReference type="EMBL" id="CAE4615424.1"/>
    </source>
</evidence>
<evidence type="ECO:0000256" key="1">
    <source>
        <dbReference type="SAM" id="MobiDB-lite"/>
    </source>
</evidence>
<feature type="region of interest" description="Disordered" evidence="1">
    <location>
        <begin position="1"/>
        <end position="118"/>
    </location>
</feature>
<protein>
    <submittedName>
        <fullName evidence="2">Uncharacterized protein</fullName>
    </submittedName>
</protein>
<feature type="compositionally biased region" description="Low complexity" evidence="1">
    <location>
        <begin position="84"/>
        <end position="104"/>
    </location>
</feature>
<reference evidence="2" key="1">
    <citation type="submission" date="2021-01" db="EMBL/GenBank/DDBJ databases">
        <authorList>
            <person name="Corre E."/>
            <person name="Pelletier E."/>
            <person name="Niang G."/>
            <person name="Scheremetjew M."/>
            <person name="Finn R."/>
            <person name="Kale V."/>
            <person name="Holt S."/>
            <person name="Cochrane G."/>
            <person name="Meng A."/>
            <person name="Brown T."/>
            <person name="Cohen L."/>
        </authorList>
    </citation>
    <scope>NUCLEOTIDE SEQUENCE</scope>
    <source>
        <strain evidence="2">GSO104</strain>
    </source>
</reference>
<name>A0A7S4RK44_9STRA</name>
<feature type="compositionally biased region" description="Basic and acidic residues" evidence="1">
    <location>
        <begin position="31"/>
        <end position="55"/>
    </location>
</feature>